<protein>
    <submittedName>
        <fullName evidence="1">AbrB family transcriptional regulator</fullName>
    </submittedName>
</protein>
<proteinExistence type="predicted"/>
<accession>A0AAW8UJ08</accession>
<dbReference type="EMBL" id="JARQDV010000001">
    <property type="protein sequence ID" value="MDT2962980.1"/>
    <property type="molecule type" value="Genomic_DNA"/>
</dbReference>
<dbReference type="Proteomes" id="UP001268896">
    <property type="component" value="Unassembled WGS sequence"/>
</dbReference>
<comment type="caution">
    <text evidence="1">The sequence shown here is derived from an EMBL/GenBank/DDBJ whole genome shotgun (WGS) entry which is preliminary data.</text>
</comment>
<dbReference type="AlphaFoldDB" id="A0AAW8UJ08"/>
<organism evidence="1 2">
    <name type="scientific">Enterococcus casseliflavus</name>
    <name type="common">Enterococcus flavescens</name>
    <dbReference type="NCBI Taxonomy" id="37734"/>
    <lineage>
        <taxon>Bacteria</taxon>
        <taxon>Bacillati</taxon>
        <taxon>Bacillota</taxon>
        <taxon>Bacilli</taxon>
        <taxon>Lactobacillales</taxon>
        <taxon>Enterococcaceae</taxon>
        <taxon>Enterococcus</taxon>
    </lineage>
</organism>
<gene>
    <name evidence="1" type="ORF">P7I32_00055</name>
</gene>
<dbReference type="NCBIfam" id="NF047400">
    <property type="entry name" value="MazE_PemI_antitoxin"/>
    <property type="match status" value="1"/>
</dbReference>
<dbReference type="RefSeq" id="WP_271814321.1">
    <property type="nucleotide sequence ID" value="NZ_JARQDV010000001.1"/>
</dbReference>
<name>A0AAW8UJ08_ENTCA</name>
<reference evidence="1" key="1">
    <citation type="submission" date="2023-03" db="EMBL/GenBank/DDBJ databases">
        <authorList>
            <person name="Shen W."/>
            <person name="Cai J."/>
        </authorList>
    </citation>
    <scope>NUCLEOTIDE SEQUENCE</scope>
    <source>
        <strain evidence="1">K72-2</strain>
    </source>
</reference>
<evidence type="ECO:0000313" key="1">
    <source>
        <dbReference type="EMBL" id="MDT2962980.1"/>
    </source>
</evidence>
<sequence>MIVLDTVKTRKQGNAVMVTLASKFEIPAGKAYFISKENDGTISLIPKIDDYFLAAKEKEFVDEEDMLAADFIVEGRQLDE</sequence>
<evidence type="ECO:0000313" key="2">
    <source>
        <dbReference type="Proteomes" id="UP001268896"/>
    </source>
</evidence>